<dbReference type="PANTHER" id="PTHR11849">
    <property type="entry name" value="ETS"/>
    <property type="match status" value="1"/>
</dbReference>
<feature type="compositionally biased region" description="Polar residues" evidence="4">
    <location>
        <begin position="246"/>
        <end position="267"/>
    </location>
</feature>
<feature type="compositionally biased region" description="Low complexity" evidence="4">
    <location>
        <begin position="352"/>
        <end position="365"/>
    </location>
</feature>
<comment type="subcellular location">
    <subcellularLocation>
        <location evidence="3">Nucleus</location>
    </subcellularLocation>
</comment>
<evidence type="ECO:0000256" key="1">
    <source>
        <dbReference type="ARBA" id="ARBA00005562"/>
    </source>
</evidence>
<dbReference type="Proteomes" id="UP000828236">
    <property type="component" value="Unassembled WGS sequence"/>
</dbReference>
<feature type="region of interest" description="Disordered" evidence="4">
    <location>
        <begin position="536"/>
        <end position="590"/>
    </location>
</feature>
<feature type="compositionally biased region" description="Low complexity" evidence="4">
    <location>
        <begin position="428"/>
        <end position="447"/>
    </location>
</feature>
<feature type="region of interest" description="Disordered" evidence="4">
    <location>
        <begin position="199"/>
        <end position="267"/>
    </location>
</feature>
<sequence>METSITLWQFLLELLLNHEYKDIITWTNNDGEFKLVNAEEVARLWGLRKNKHNMNYDKLSRALRYYYDKNIIKKVLGQKFAAQAAAMSKTLSQSPLNPYSYLAAAAVASSSIPPSPTLAQSFPDIKLEPLLTATSISSAASSSTTTTAAAATSTTSIKKEPNFFNFPVLPTHHHHPLSHHSHHHHHPLNHLPIFGQQTTTTTTSASTPGTTTMCEPNNNSIYMPSMEPTDLSFKTGKNLSKKRNNNEATADNNESLSSESGGWTENSDNCNNSHFNYMNGSSIIKSTNGGANNKRTKLMTNDYNLKIQSSPSNISSSASASSPSPLSIRSPSPSLTDVYSNLSNDCSPVNLSQSAHSSASSASSLSDRDSDKNPGSCSSIESMAMANSGNNNDKLNDITSSPSNVSSSSSSTTTLMNKIKQEVIITNSPSSASNLSSNGGGSNTNNSGNGGKSKHKPPPICAIPNSPTRNNLSFAQSLQTPIVTYTSPFLAKHTPGLFNSTYSFFNSLSPLLLQSPRYASGANLFQFPPHINSSIANNNNNNNNGGGGGSSTTGNIGNGNVIGNSGGNSGSSSTTATTTAPPLTPTIPIPPLSPFTPASFSFYDPQFLLSPQSTSIPVLQS</sequence>
<feature type="domain" description="ETS" evidence="5">
    <location>
        <begin position="5"/>
        <end position="85"/>
    </location>
</feature>
<dbReference type="InterPro" id="IPR000418">
    <property type="entry name" value="Ets_dom"/>
</dbReference>
<feature type="region of interest" description="Disordered" evidence="4">
    <location>
        <begin position="310"/>
        <end position="332"/>
    </location>
</feature>
<organism evidence="6">
    <name type="scientific">Dermatophagoides farinae</name>
    <name type="common">American house dust mite</name>
    <dbReference type="NCBI Taxonomy" id="6954"/>
    <lineage>
        <taxon>Eukaryota</taxon>
        <taxon>Metazoa</taxon>
        <taxon>Ecdysozoa</taxon>
        <taxon>Arthropoda</taxon>
        <taxon>Chelicerata</taxon>
        <taxon>Arachnida</taxon>
        <taxon>Acari</taxon>
        <taxon>Acariformes</taxon>
        <taxon>Sarcoptiformes</taxon>
        <taxon>Astigmata</taxon>
        <taxon>Psoroptidia</taxon>
        <taxon>Analgoidea</taxon>
        <taxon>Pyroglyphidae</taxon>
        <taxon>Dermatophagoidinae</taxon>
        <taxon>Dermatophagoides</taxon>
    </lineage>
</organism>
<dbReference type="PROSITE" id="PS00346">
    <property type="entry name" value="ETS_DOMAIN_2"/>
    <property type="match status" value="1"/>
</dbReference>
<feature type="region of interest" description="Disordered" evidence="4">
    <location>
        <begin position="350"/>
        <end position="413"/>
    </location>
</feature>
<comment type="similarity">
    <text evidence="1 3">Belongs to the ETS family.</text>
</comment>
<dbReference type="Gene3D" id="1.10.10.10">
    <property type="entry name" value="Winged helix-like DNA-binding domain superfamily/Winged helix DNA-binding domain"/>
    <property type="match status" value="1"/>
</dbReference>
<dbReference type="InterPro" id="IPR036390">
    <property type="entry name" value="WH_DNA-bd_sf"/>
</dbReference>
<dbReference type="InterPro" id="IPR046328">
    <property type="entry name" value="ETS_fam"/>
</dbReference>
<dbReference type="PROSITE" id="PS00345">
    <property type="entry name" value="ETS_DOMAIN_1"/>
    <property type="match status" value="1"/>
</dbReference>
<dbReference type="Pfam" id="PF00178">
    <property type="entry name" value="Ets"/>
    <property type="match status" value="1"/>
</dbReference>
<dbReference type="SMART" id="SM00413">
    <property type="entry name" value="ETS"/>
    <property type="match status" value="1"/>
</dbReference>
<dbReference type="GO" id="GO:0000981">
    <property type="term" value="F:DNA-binding transcription factor activity, RNA polymerase II-specific"/>
    <property type="evidence" value="ECO:0007669"/>
    <property type="project" value="TreeGrafter"/>
</dbReference>
<feature type="region of interest" description="Disordered" evidence="4">
    <location>
        <begin position="428"/>
        <end position="465"/>
    </location>
</feature>
<gene>
    <name evidence="6" type="ORF">HUG17_2816</name>
</gene>
<evidence type="ECO:0000259" key="5">
    <source>
        <dbReference type="PROSITE" id="PS50061"/>
    </source>
</evidence>
<reference evidence="6" key="2">
    <citation type="journal article" date="2021" name="World Allergy Organ. J.">
        <title>Chromosome-level assembly of Dermatophagoides farinae genome and transcriptome reveals two novel allergens Der f 37 and Der f 39.</title>
        <authorList>
            <person name="Chen J."/>
            <person name="Cai Z."/>
            <person name="Fan D."/>
            <person name="Hu J."/>
            <person name="Hou Y."/>
            <person name="He Y."/>
            <person name="Zhang Z."/>
            <person name="Zhao Z."/>
            <person name="Gao P."/>
            <person name="Hu W."/>
            <person name="Sun J."/>
            <person name="Li J."/>
            <person name="Ji K."/>
        </authorList>
    </citation>
    <scope>NUCLEOTIDE SEQUENCE</scope>
    <source>
        <strain evidence="6">JKM2019</strain>
    </source>
</reference>
<evidence type="ECO:0000313" key="6">
    <source>
        <dbReference type="EMBL" id="KAH7638783.1"/>
    </source>
</evidence>
<protein>
    <submittedName>
        <fullName evidence="6">Ets domain-containing protein</fullName>
    </submittedName>
</protein>
<evidence type="ECO:0000256" key="3">
    <source>
        <dbReference type="RuleBase" id="RU004019"/>
    </source>
</evidence>
<evidence type="ECO:0000256" key="2">
    <source>
        <dbReference type="ARBA" id="ARBA00023125"/>
    </source>
</evidence>
<feature type="compositionally biased region" description="Polar residues" evidence="4">
    <location>
        <begin position="213"/>
        <end position="222"/>
    </location>
</feature>
<dbReference type="GO" id="GO:0043565">
    <property type="term" value="F:sequence-specific DNA binding"/>
    <property type="evidence" value="ECO:0007669"/>
    <property type="project" value="InterPro"/>
</dbReference>
<dbReference type="EMBL" id="SDOV01000007">
    <property type="protein sequence ID" value="KAH7638783.1"/>
    <property type="molecule type" value="Genomic_DNA"/>
</dbReference>
<dbReference type="PANTHER" id="PTHR11849:SF133">
    <property type="entry name" value="ETS DOMAIN-CONTAINING PROTEIN"/>
    <property type="match status" value="1"/>
</dbReference>
<accession>A0A9D4SEJ8</accession>
<dbReference type="AlphaFoldDB" id="A0A9D4SEJ8"/>
<dbReference type="GO" id="GO:0030154">
    <property type="term" value="P:cell differentiation"/>
    <property type="evidence" value="ECO:0007669"/>
    <property type="project" value="TreeGrafter"/>
</dbReference>
<feature type="compositionally biased region" description="Low complexity" evidence="4">
    <location>
        <begin position="199"/>
        <end position="212"/>
    </location>
</feature>
<comment type="caution">
    <text evidence="6">The sequence shown here is derived from an EMBL/GenBank/DDBJ whole genome shotgun (WGS) entry which is preliminary data.</text>
</comment>
<dbReference type="InterPro" id="IPR036388">
    <property type="entry name" value="WH-like_DNA-bd_sf"/>
</dbReference>
<keyword evidence="3" id="KW-0539">Nucleus</keyword>
<evidence type="ECO:0000256" key="4">
    <source>
        <dbReference type="SAM" id="MobiDB-lite"/>
    </source>
</evidence>
<dbReference type="GO" id="GO:0005634">
    <property type="term" value="C:nucleus"/>
    <property type="evidence" value="ECO:0007669"/>
    <property type="project" value="UniProtKB-SubCell"/>
</dbReference>
<keyword evidence="2 3" id="KW-0238">DNA-binding</keyword>
<feature type="compositionally biased region" description="Low complexity" evidence="4">
    <location>
        <begin position="399"/>
        <end position="413"/>
    </location>
</feature>
<feature type="compositionally biased region" description="Low complexity" evidence="4">
    <location>
        <begin position="552"/>
        <end position="563"/>
    </location>
</feature>
<feature type="compositionally biased region" description="Polar residues" evidence="4">
    <location>
        <begin position="373"/>
        <end position="393"/>
    </location>
</feature>
<proteinExistence type="inferred from homology"/>
<dbReference type="PROSITE" id="PS50061">
    <property type="entry name" value="ETS_DOMAIN_3"/>
    <property type="match status" value="1"/>
</dbReference>
<name>A0A9D4SEJ8_DERFA</name>
<feature type="compositionally biased region" description="Low complexity" evidence="4">
    <location>
        <begin position="570"/>
        <end position="581"/>
    </location>
</feature>
<reference evidence="6" key="1">
    <citation type="submission" date="2020-06" db="EMBL/GenBank/DDBJ databases">
        <authorList>
            <person name="Ji K."/>
            <person name="Li J."/>
        </authorList>
    </citation>
    <scope>NUCLEOTIDE SEQUENCE</scope>
    <source>
        <strain evidence="6">JKM2019</strain>
        <tissue evidence="6">Whole body</tissue>
    </source>
</reference>
<dbReference type="PRINTS" id="PR00454">
    <property type="entry name" value="ETSDOMAIN"/>
</dbReference>
<dbReference type="SUPFAM" id="SSF46785">
    <property type="entry name" value="Winged helix' DNA-binding domain"/>
    <property type="match status" value="1"/>
</dbReference>